<evidence type="ECO:0000259" key="10">
    <source>
        <dbReference type="Pfam" id="PF00720"/>
    </source>
</evidence>
<evidence type="ECO:0000313" key="11">
    <source>
        <dbReference type="EMBL" id="MFB9578613.1"/>
    </source>
</evidence>
<dbReference type="PRINTS" id="PR00294">
    <property type="entry name" value="SSBTLNINHBTR"/>
</dbReference>
<protein>
    <submittedName>
        <fullName evidence="11">SSI family serine proteinase inhibitor</fullName>
    </submittedName>
</protein>
<keyword evidence="5 8" id="KW-0646">Protease inhibitor</keyword>
<dbReference type="EMBL" id="JBHMCG010000184">
    <property type="protein sequence ID" value="MFB9578613.1"/>
    <property type="molecule type" value="Genomic_DNA"/>
</dbReference>
<comment type="subcellular location">
    <subcellularLocation>
        <location evidence="1">Secreted</location>
    </subcellularLocation>
</comment>
<evidence type="ECO:0000256" key="3">
    <source>
        <dbReference type="ARBA" id="ARBA00011738"/>
    </source>
</evidence>
<keyword evidence="7" id="KW-1015">Disulfide bond</keyword>
<proteinExistence type="inferred from homology"/>
<evidence type="ECO:0000256" key="4">
    <source>
        <dbReference type="ARBA" id="ARBA00022525"/>
    </source>
</evidence>
<evidence type="ECO:0000313" key="12">
    <source>
        <dbReference type="Proteomes" id="UP001589710"/>
    </source>
</evidence>
<organism evidence="11 12">
    <name type="scientific">Streptomyces yanii</name>
    <dbReference type="NCBI Taxonomy" id="78510"/>
    <lineage>
        <taxon>Bacteria</taxon>
        <taxon>Bacillati</taxon>
        <taxon>Actinomycetota</taxon>
        <taxon>Actinomycetes</taxon>
        <taxon>Kitasatosporales</taxon>
        <taxon>Streptomycetaceae</taxon>
        <taxon>Streptomyces</taxon>
    </lineage>
</organism>
<sequence>MIISSVVRRLSAASLAAAALATPLLLAPTAHADAPGSTLFLTVSGSENTWIRGIGLQCPLTSWSHHPKAAEACAALDEAGGDLDELPGNPHPCPLIHDPVTVTAQGTYNGAAVDWQRTYPNACVMEATAGPVFDF</sequence>
<accession>A0ABV5RLF8</accession>
<gene>
    <name evidence="11" type="ORF">ACFFTL_41705</name>
</gene>
<comment type="subunit">
    <text evidence="3">Homodimer.</text>
</comment>
<name>A0ABV5RLF8_9ACTN</name>
<dbReference type="InterPro" id="IPR023549">
    <property type="entry name" value="Subtilisin_inhibitor"/>
</dbReference>
<evidence type="ECO:0000256" key="6">
    <source>
        <dbReference type="ARBA" id="ARBA00022900"/>
    </source>
</evidence>
<feature type="chain" id="PRO_5046004904" evidence="9">
    <location>
        <begin position="33"/>
        <end position="135"/>
    </location>
</feature>
<comment type="caution">
    <text evidence="11">The sequence shown here is derived from an EMBL/GenBank/DDBJ whole genome shotgun (WGS) entry which is preliminary data.</text>
</comment>
<keyword evidence="9" id="KW-0732">Signal</keyword>
<keyword evidence="12" id="KW-1185">Reference proteome</keyword>
<keyword evidence="4" id="KW-0964">Secreted</keyword>
<feature type="signal peptide" evidence="9">
    <location>
        <begin position="1"/>
        <end position="32"/>
    </location>
</feature>
<dbReference type="RefSeq" id="WP_345512485.1">
    <property type="nucleotide sequence ID" value="NZ_BAAAXD010000015.1"/>
</dbReference>
<evidence type="ECO:0000256" key="7">
    <source>
        <dbReference type="ARBA" id="ARBA00023157"/>
    </source>
</evidence>
<keyword evidence="6 8" id="KW-0722">Serine protease inhibitor</keyword>
<evidence type="ECO:0000256" key="2">
    <source>
        <dbReference type="ARBA" id="ARBA00010472"/>
    </source>
</evidence>
<evidence type="ECO:0000256" key="1">
    <source>
        <dbReference type="ARBA" id="ARBA00004613"/>
    </source>
</evidence>
<dbReference type="Pfam" id="PF00720">
    <property type="entry name" value="SSI"/>
    <property type="match status" value="1"/>
</dbReference>
<evidence type="ECO:0000256" key="9">
    <source>
        <dbReference type="SAM" id="SignalP"/>
    </source>
</evidence>
<dbReference type="SUPFAM" id="SSF55399">
    <property type="entry name" value="Subtilisin inhibitor"/>
    <property type="match status" value="1"/>
</dbReference>
<dbReference type="Gene3D" id="3.30.350.10">
    <property type="entry name" value="Subtilisin inhibitor-like"/>
    <property type="match status" value="1"/>
</dbReference>
<evidence type="ECO:0000256" key="5">
    <source>
        <dbReference type="ARBA" id="ARBA00022690"/>
    </source>
</evidence>
<evidence type="ECO:0000256" key="8">
    <source>
        <dbReference type="RuleBase" id="RU003471"/>
    </source>
</evidence>
<dbReference type="InterPro" id="IPR036819">
    <property type="entry name" value="Subtilisin_inhibitor-like_sf"/>
</dbReference>
<feature type="domain" description="Subtilisin inhibitor" evidence="10">
    <location>
        <begin position="37"/>
        <end position="121"/>
    </location>
</feature>
<dbReference type="InterPro" id="IPR000691">
    <property type="entry name" value="Prot_inh_I16_SSI"/>
</dbReference>
<reference evidence="11 12" key="1">
    <citation type="submission" date="2024-09" db="EMBL/GenBank/DDBJ databases">
        <authorList>
            <person name="Sun Q."/>
            <person name="Mori K."/>
        </authorList>
    </citation>
    <scope>NUCLEOTIDE SEQUENCE [LARGE SCALE GENOMIC DNA]</scope>
    <source>
        <strain evidence="11 12">JCM 3331</strain>
    </source>
</reference>
<comment type="similarity">
    <text evidence="2 8">Belongs to the protease inhibitor I16 (SSI) family.</text>
</comment>
<dbReference type="Proteomes" id="UP001589710">
    <property type="component" value="Unassembled WGS sequence"/>
</dbReference>